<feature type="domain" description="Glycosyl transferase family 1" evidence="1">
    <location>
        <begin position="186"/>
        <end position="313"/>
    </location>
</feature>
<dbReference type="PANTHER" id="PTHR12526">
    <property type="entry name" value="GLYCOSYLTRANSFERASE"/>
    <property type="match status" value="1"/>
</dbReference>
<sequence>MTIVFFSNFINHHQKLVADELDRLTGYQYTFVEVMPIPEWITNSGYPDYSQLPYVLRAWENEENKRKAFALASEADVALFAGIEVLDFQVFRLKKTNKLTFEVSERWLKRGWVNLFSPNLLKSQWYYHTIFFNKKIYKLCSSAYAARDQYKLFSFKNRCFKWGYFTKIEELDLSCKLQSCNLDTLTIMWCSRFVGWKHPELAIMMAARLKEKGYNFMLDMYGSGSMFSKALQLTNDLGINDVVNFCGNVPNDKLLLAMREHDIFLLTSDKNEGWGAVANEAMSNGCVLVASHAIGSVPFLIKDRITGMIFQSSRTDRGFGRFRGTVDEEALDSLCEKVEWLWEHPTERKQIALNGYESIKEIWSPSNAAHNLMQLIDDLQNNHDISIKEGPCSKDFPR</sequence>
<evidence type="ECO:0000313" key="2">
    <source>
        <dbReference type="EMBL" id="MTU28596.1"/>
    </source>
</evidence>
<organism evidence="2 3">
    <name type="scientific">Parabacteroides merdae</name>
    <dbReference type="NCBI Taxonomy" id="46503"/>
    <lineage>
        <taxon>Bacteria</taxon>
        <taxon>Pseudomonadati</taxon>
        <taxon>Bacteroidota</taxon>
        <taxon>Bacteroidia</taxon>
        <taxon>Bacteroidales</taxon>
        <taxon>Tannerellaceae</taxon>
        <taxon>Parabacteroides</taxon>
    </lineage>
</organism>
<gene>
    <name evidence="2" type="ORF">GMD66_05080</name>
</gene>
<name>A0A7K1HBX1_9BACT</name>
<dbReference type="Proteomes" id="UP000437446">
    <property type="component" value="Unassembled WGS sequence"/>
</dbReference>
<dbReference type="SUPFAM" id="SSF53756">
    <property type="entry name" value="UDP-Glycosyltransferase/glycogen phosphorylase"/>
    <property type="match status" value="1"/>
</dbReference>
<evidence type="ECO:0000259" key="1">
    <source>
        <dbReference type="Pfam" id="PF00534"/>
    </source>
</evidence>
<dbReference type="RefSeq" id="WP_122299465.1">
    <property type="nucleotide sequence ID" value="NZ_JAASIN010000017.1"/>
</dbReference>
<protein>
    <submittedName>
        <fullName evidence="2">Glycosyltransferase</fullName>
    </submittedName>
</protein>
<comment type="caution">
    <text evidence="2">The sequence shown here is derived from an EMBL/GenBank/DDBJ whole genome shotgun (WGS) entry which is preliminary data.</text>
</comment>
<dbReference type="PANTHER" id="PTHR12526:SF630">
    <property type="entry name" value="GLYCOSYLTRANSFERASE"/>
    <property type="match status" value="1"/>
</dbReference>
<keyword evidence="2" id="KW-0808">Transferase</keyword>
<dbReference type="AlphaFoldDB" id="A0A7K1HBX1"/>
<proteinExistence type="predicted"/>
<dbReference type="Gene3D" id="3.40.50.2000">
    <property type="entry name" value="Glycogen Phosphorylase B"/>
    <property type="match status" value="1"/>
</dbReference>
<evidence type="ECO:0000313" key="3">
    <source>
        <dbReference type="Proteomes" id="UP000437446"/>
    </source>
</evidence>
<reference evidence="2 3" key="1">
    <citation type="journal article" date="2019" name="Nat. Med.">
        <title>A library of human gut bacterial isolates paired with longitudinal multiomics data enables mechanistic microbiome research.</title>
        <authorList>
            <person name="Poyet M."/>
            <person name="Groussin M."/>
            <person name="Gibbons S.M."/>
            <person name="Avila-Pacheco J."/>
            <person name="Jiang X."/>
            <person name="Kearney S.M."/>
            <person name="Perrotta A.R."/>
            <person name="Berdy B."/>
            <person name="Zhao S."/>
            <person name="Lieberman T.D."/>
            <person name="Swanson P.K."/>
            <person name="Smith M."/>
            <person name="Roesemann S."/>
            <person name="Alexander J.E."/>
            <person name="Rich S.A."/>
            <person name="Livny J."/>
            <person name="Vlamakis H."/>
            <person name="Clish C."/>
            <person name="Bullock K."/>
            <person name="Deik A."/>
            <person name="Scott J."/>
            <person name="Pierce K.A."/>
            <person name="Xavier R.J."/>
            <person name="Alm E.J."/>
        </authorList>
    </citation>
    <scope>NUCLEOTIDE SEQUENCE [LARGE SCALE GENOMIC DNA]</scope>
    <source>
        <strain evidence="2 3">BIOML-A25</strain>
    </source>
</reference>
<dbReference type="InterPro" id="IPR001296">
    <property type="entry name" value="Glyco_trans_1"/>
</dbReference>
<accession>A0A7K1HBX1</accession>
<dbReference type="Pfam" id="PF00534">
    <property type="entry name" value="Glycos_transf_1"/>
    <property type="match status" value="1"/>
</dbReference>
<dbReference type="EMBL" id="WNCR01000002">
    <property type="protein sequence ID" value="MTU28596.1"/>
    <property type="molecule type" value="Genomic_DNA"/>
</dbReference>
<dbReference type="CDD" id="cd03801">
    <property type="entry name" value="GT4_PimA-like"/>
    <property type="match status" value="1"/>
</dbReference>
<dbReference type="GO" id="GO:0016757">
    <property type="term" value="F:glycosyltransferase activity"/>
    <property type="evidence" value="ECO:0007669"/>
    <property type="project" value="InterPro"/>
</dbReference>